<dbReference type="PANTHER" id="PTHR46513">
    <property type="entry name" value="VITELLOGENIN RECEPTOR-LIKE PROTEIN-RELATED-RELATED"/>
    <property type="match status" value="1"/>
</dbReference>
<evidence type="ECO:0008006" key="4">
    <source>
        <dbReference type="Google" id="ProtNLM"/>
    </source>
</evidence>
<dbReference type="EMBL" id="JAODUO010001573">
    <property type="protein sequence ID" value="KAK2161571.1"/>
    <property type="molecule type" value="Genomic_DNA"/>
</dbReference>
<dbReference type="SUPFAM" id="SSF63825">
    <property type="entry name" value="YWTD domain"/>
    <property type="match status" value="1"/>
</dbReference>
<comment type="caution">
    <text evidence="2">The sequence shown here is derived from an EMBL/GenBank/DDBJ whole genome shotgun (WGS) entry which is preliminary data.</text>
</comment>
<dbReference type="AlphaFoldDB" id="A0AAD9JZ48"/>
<dbReference type="Pfam" id="PF00058">
    <property type="entry name" value="Ldl_recept_b"/>
    <property type="match status" value="1"/>
</dbReference>
<organism evidence="2 3">
    <name type="scientific">Ridgeia piscesae</name>
    <name type="common">Tubeworm</name>
    <dbReference type="NCBI Taxonomy" id="27915"/>
    <lineage>
        <taxon>Eukaryota</taxon>
        <taxon>Metazoa</taxon>
        <taxon>Spiralia</taxon>
        <taxon>Lophotrochozoa</taxon>
        <taxon>Annelida</taxon>
        <taxon>Polychaeta</taxon>
        <taxon>Sedentaria</taxon>
        <taxon>Canalipalpata</taxon>
        <taxon>Sabellida</taxon>
        <taxon>Siboglinidae</taxon>
        <taxon>Ridgeia</taxon>
    </lineage>
</organism>
<evidence type="ECO:0000256" key="1">
    <source>
        <dbReference type="PROSITE-ProRule" id="PRU00461"/>
    </source>
</evidence>
<name>A0AAD9JZ48_RIDPI</name>
<keyword evidence="3" id="KW-1185">Reference proteome</keyword>
<evidence type="ECO:0000313" key="2">
    <source>
        <dbReference type="EMBL" id="KAK2161571.1"/>
    </source>
</evidence>
<feature type="repeat" description="LDL-receptor class B" evidence="1">
    <location>
        <begin position="58"/>
        <end position="100"/>
    </location>
</feature>
<evidence type="ECO:0000313" key="3">
    <source>
        <dbReference type="Proteomes" id="UP001209878"/>
    </source>
</evidence>
<dbReference type="Gene3D" id="2.120.10.30">
    <property type="entry name" value="TolB, C-terminal domain"/>
    <property type="match status" value="2"/>
</dbReference>
<proteinExistence type="predicted"/>
<dbReference type="Proteomes" id="UP001209878">
    <property type="component" value="Unassembled WGS sequence"/>
</dbReference>
<protein>
    <recommendedName>
        <fullName evidence="4">Low-density lipoprotein receptor repeat class B</fullName>
    </recommendedName>
</protein>
<dbReference type="PROSITE" id="PS51120">
    <property type="entry name" value="LDLRB"/>
    <property type="match status" value="2"/>
</dbReference>
<dbReference type="InterPro" id="IPR011042">
    <property type="entry name" value="6-blade_b-propeller_TolB-like"/>
</dbReference>
<accession>A0AAD9JZ48</accession>
<dbReference type="InterPro" id="IPR000033">
    <property type="entry name" value="LDLR_classB_rpt"/>
</dbReference>
<dbReference type="InterPro" id="IPR050778">
    <property type="entry name" value="Cueball_EGF_LRP_Nidogen"/>
</dbReference>
<gene>
    <name evidence="2" type="ORF">NP493_1573g00022</name>
</gene>
<dbReference type="SMART" id="SM00135">
    <property type="entry name" value="LY"/>
    <property type="match status" value="3"/>
</dbReference>
<feature type="repeat" description="LDL-receptor class B" evidence="1">
    <location>
        <begin position="14"/>
        <end position="57"/>
    </location>
</feature>
<sequence length="179" mass="20184">MNYPVGIDFNPTDKKVYWTDLRGDVIKRSNLDGTSEEIVKSLHSGSYLFGLAIDMVSGLVYFTEGGADIIAAVTLDGRQHFTLVTEDMDQPQEIALDLERGLMFWTDNGQPARIEKAAMDGTHRGRLYWCDSYTHKIRSVLVDGSDMSIVVENSGTTYYKIAFLADNLYFSAVSERYER</sequence>
<reference evidence="2" key="1">
    <citation type="journal article" date="2023" name="Mol. Biol. Evol.">
        <title>Third-Generation Sequencing Reveals the Adaptive Role of the Epigenome in Three Deep-Sea Polychaetes.</title>
        <authorList>
            <person name="Perez M."/>
            <person name="Aroh O."/>
            <person name="Sun Y."/>
            <person name="Lan Y."/>
            <person name="Juniper S.K."/>
            <person name="Young C.R."/>
            <person name="Angers B."/>
            <person name="Qian P.Y."/>
        </authorList>
    </citation>
    <scope>NUCLEOTIDE SEQUENCE</scope>
    <source>
        <strain evidence="2">R07B-5</strain>
    </source>
</reference>